<keyword evidence="2" id="KW-1185">Reference proteome</keyword>
<accession>A0A7D0N9N8</accession>
<evidence type="ECO:0000313" key="1">
    <source>
        <dbReference type="EMBL" id="QEM43049.1"/>
    </source>
</evidence>
<organism evidence="1 2">
    <name type="scientific">Escherichia phage vB_EcoM_4HA13</name>
    <dbReference type="NCBI Taxonomy" id="2601675"/>
    <lineage>
        <taxon>Viruses</taxon>
        <taxon>Duplodnaviria</taxon>
        <taxon>Heunggongvirae</taxon>
        <taxon>Uroviricota</taxon>
        <taxon>Caudoviricetes</taxon>
        <taxon>Chaseviridae</taxon>
        <taxon>Cleopatravirinae</taxon>
        <taxon>Sabourvirus</taxon>
        <taxon>Sabourvirus sv4HA13</taxon>
    </lineage>
</organism>
<dbReference type="EMBL" id="MN136198">
    <property type="protein sequence ID" value="QEM43049.1"/>
    <property type="molecule type" value="Genomic_DNA"/>
</dbReference>
<reference evidence="1" key="1">
    <citation type="submission" date="2019-07" db="EMBL/GenBank/DDBJ databases">
        <authorList>
            <person name="Lin J."/>
            <person name="Cucic S."/>
            <person name="Klem A."/>
            <person name="Kropinski A."/>
            <person name="Anany H."/>
        </authorList>
    </citation>
    <scope>NUCLEOTIDE SEQUENCE [LARGE SCALE GENOMIC DNA]</scope>
</reference>
<sequence>MAGKHGVNMLLSQYKNSENLKKYVSIIVSEFEEVRKAQEDSIKYRYLADSFGVMVDDIAYLVGASRVIYGAVALGYFGFYSNPGAHPAGDDNNPNIGGILKSDSDKDSGDFVRTDTQLKQAIRARIIKIMGNCNVEQLITYTELVLGRTIDLEVREGHQTIDYIVHGTLSVDDKVLLSYMLPDFKPAGIAITLADNSGDIALVYVSKIYPPEK</sequence>
<dbReference type="Pfam" id="PF11041">
    <property type="entry name" value="Phage_Wedge1"/>
    <property type="match status" value="1"/>
</dbReference>
<dbReference type="Proteomes" id="UP000509770">
    <property type="component" value="Segment"/>
</dbReference>
<protein>
    <submittedName>
        <fullName evidence="1">Baseplate wedge protein</fullName>
    </submittedName>
</protein>
<gene>
    <name evidence="1" type="ORF">AC4HA13_0074</name>
</gene>
<name>A0A7D0N9N8_9CAUD</name>
<proteinExistence type="predicted"/>
<evidence type="ECO:0000313" key="2">
    <source>
        <dbReference type="Proteomes" id="UP000509770"/>
    </source>
</evidence>
<dbReference type="InterPro" id="IPR021283">
    <property type="entry name" value="Phage_Wedge1"/>
</dbReference>